<reference evidence="2 3" key="1">
    <citation type="submission" date="2020-09" db="EMBL/GenBank/DDBJ databases">
        <title>Novel species of Mucilaginibacter isolated from a glacier on the Tibetan Plateau.</title>
        <authorList>
            <person name="Liu Q."/>
            <person name="Xin Y.-H."/>
        </authorList>
    </citation>
    <scope>NUCLEOTIDE SEQUENCE [LARGE SCALE GENOMIC DNA]</scope>
    <source>
        <strain evidence="2 3">CGMCC 1.13878</strain>
    </source>
</reference>
<dbReference type="RefSeq" id="WP_191173982.1">
    <property type="nucleotide sequence ID" value="NZ_JACWMW010000001.1"/>
</dbReference>
<evidence type="ECO:0000313" key="3">
    <source>
        <dbReference type="Proteomes" id="UP000618754"/>
    </source>
</evidence>
<gene>
    <name evidence="2" type="ORF">IDJ75_02230</name>
</gene>
<evidence type="ECO:0008006" key="4">
    <source>
        <dbReference type="Google" id="ProtNLM"/>
    </source>
</evidence>
<dbReference type="PROSITE" id="PS51257">
    <property type="entry name" value="PROKAR_LIPOPROTEIN"/>
    <property type="match status" value="1"/>
</dbReference>
<feature type="chain" id="PRO_5046383451" description="Copper resistance protein NlpE" evidence="1">
    <location>
        <begin position="22"/>
        <end position="141"/>
    </location>
</feature>
<organism evidence="2 3">
    <name type="scientific">Mucilaginibacter rigui</name>
    <dbReference type="NCBI Taxonomy" id="534635"/>
    <lineage>
        <taxon>Bacteria</taxon>
        <taxon>Pseudomonadati</taxon>
        <taxon>Bacteroidota</taxon>
        <taxon>Sphingobacteriia</taxon>
        <taxon>Sphingobacteriales</taxon>
        <taxon>Sphingobacteriaceae</taxon>
        <taxon>Mucilaginibacter</taxon>
    </lineage>
</organism>
<proteinExistence type="predicted"/>
<keyword evidence="3" id="KW-1185">Reference proteome</keyword>
<dbReference type="Proteomes" id="UP000618754">
    <property type="component" value="Unassembled WGS sequence"/>
</dbReference>
<protein>
    <recommendedName>
        <fullName evidence="4">Copper resistance protein NlpE</fullName>
    </recommendedName>
</protein>
<evidence type="ECO:0000313" key="2">
    <source>
        <dbReference type="EMBL" id="MBD1384080.1"/>
    </source>
</evidence>
<name>A0ABR7X268_9SPHI</name>
<comment type="caution">
    <text evidence="2">The sequence shown here is derived from an EMBL/GenBank/DDBJ whole genome shotgun (WGS) entry which is preliminary data.</text>
</comment>
<evidence type="ECO:0000256" key="1">
    <source>
        <dbReference type="SAM" id="SignalP"/>
    </source>
</evidence>
<dbReference type="EMBL" id="JACWMW010000001">
    <property type="protein sequence ID" value="MBD1384080.1"/>
    <property type="molecule type" value="Genomic_DNA"/>
</dbReference>
<sequence length="141" mass="15391">MKRLIYALPLLLMLAAGCFNDQGSMPAPDPSGTFSGEFRRIHRNTDQTIDTVKANIKVIIEPGKGYHVLGDTTTVHAGSKGHYGINGNGILFVDSTLAKTGTPIKTHLNGEYLFIYNGSIFQMVRTSGDTLSLQYDLKKTN</sequence>
<feature type="signal peptide" evidence="1">
    <location>
        <begin position="1"/>
        <end position="21"/>
    </location>
</feature>
<keyword evidence="1" id="KW-0732">Signal</keyword>
<accession>A0ABR7X268</accession>